<proteinExistence type="predicted"/>
<feature type="region of interest" description="Disordered" evidence="1">
    <location>
        <begin position="1"/>
        <end position="59"/>
    </location>
</feature>
<evidence type="ECO:0000313" key="3">
    <source>
        <dbReference type="Proteomes" id="UP000803844"/>
    </source>
</evidence>
<sequence length="59" mass="5892">MPGMGGGDDFGGIDFSKLGGGAGLGGEEEEEEEDEEEDDDMPALEGEEAKAAEGSKAAA</sequence>
<feature type="compositionally biased region" description="Gly residues" evidence="1">
    <location>
        <begin position="1"/>
        <end position="10"/>
    </location>
</feature>
<keyword evidence="3" id="KW-1185">Reference proteome</keyword>
<dbReference type="GeneID" id="63836753"/>
<reference evidence="2" key="1">
    <citation type="journal article" date="2020" name="Phytopathology">
        <title>Genome sequence of the chestnut blight fungus Cryphonectria parasitica EP155: A fundamental resource for an archetypical invasive plant pathogen.</title>
        <authorList>
            <person name="Crouch J.A."/>
            <person name="Dawe A."/>
            <person name="Aerts A."/>
            <person name="Barry K."/>
            <person name="Churchill A.C.L."/>
            <person name="Grimwood J."/>
            <person name="Hillman B."/>
            <person name="Milgroom M.G."/>
            <person name="Pangilinan J."/>
            <person name="Smith M."/>
            <person name="Salamov A."/>
            <person name="Schmutz J."/>
            <person name="Yadav J."/>
            <person name="Grigoriev I.V."/>
            <person name="Nuss D."/>
        </authorList>
    </citation>
    <scope>NUCLEOTIDE SEQUENCE</scope>
    <source>
        <strain evidence="2">EP155</strain>
    </source>
</reference>
<dbReference type="RefSeq" id="XP_040777265.1">
    <property type="nucleotide sequence ID" value="XM_040919624.1"/>
</dbReference>
<accession>A0A9P4Y4H5</accession>
<dbReference type="EMBL" id="MU032347">
    <property type="protein sequence ID" value="KAF3766304.1"/>
    <property type="molecule type" value="Genomic_DNA"/>
</dbReference>
<dbReference type="AlphaFoldDB" id="A0A9P4Y4H5"/>
<evidence type="ECO:0000256" key="1">
    <source>
        <dbReference type="SAM" id="MobiDB-lite"/>
    </source>
</evidence>
<name>A0A9P4Y4H5_CRYP1</name>
<protein>
    <submittedName>
        <fullName evidence="2">Uncharacterized protein</fullName>
    </submittedName>
</protein>
<gene>
    <name evidence="2" type="ORF">M406DRAFT_322322</name>
</gene>
<feature type="compositionally biased region" description="Acidic residues" evidence="1">
    <location>
        <begin position="26"/>
        <end position="46"/>
    </location>
</feature>
<evidence type="ECO:0000313" key="2">
    <source>
        <dbReference type="EMBL" id="KAF3766304.1"/>
    </source>
</evidence>
<organism evidence="2 3">
    <name type="scientific">Cryphonectria parasitica (strain ATCC 38755 / EP155)</name>
    <dbReference type="NCBI Taxonomy" id="660469"/>
    <lineage>
        <taxon>Eukaryota</taxon>
        <taxon>Fungi</taxon>
        <taxon>Dikarya</taxon>
        <taxon>Ascomycota</taxon>
        <taxon>Pezizomycotina</taxon>
        <taxon>Sordariomycetes</taxon>
        <taxon>Sordariomycetidae</taxon>
        <taxon>Diaporthales</taxon>
        <taxon>Cryphonectriaceae</taxon>
        <taxon>Cryphonectria-Endothia species complex</taxon>
        <taxon>Cryphonectria</taxon>
    </lineage>
</organism>
<comment type="caution">
    <text evidence="2">The sequence shown here is derived from an EMBL/GenBank/DDBJ whole genome shotgun (WGS) entry which is preliminary data.</text>
</comment>
<dbReference type="Proteomes" id="UP000803844">
    <property type="component" value="Unassembled WGS sequence"/>
</dbReference>